<reference evidence="9" key="1">
    <citation type="submission" date="2003-08" db="EMBL/GenBank/DDBJ databases">
        <authorList>
            <person name="Birren B."/>
            <person name="Nusbaum C."/>
            <person name="Abebe A."/>
            <person name="Abouelleil A."/>
            <person name="Adekoya E."/>
            <person name="Ait-zahra M."/>
            <person name="Allen N."/>
            <person name="Allen T."/>
            <person name="An P."/>
            <person name="Anderson M."/>
            <person name="Anderson S."/>
            <person name="Arachchi H."/>
            <person name="Armbruster J."/>
            <person name="Bachantsang P."/>
            <person name="Baldwin J."/>
            <person name="Barry A."/>
            <person name="Bayul T."/>
            <person name="Blitshsteyn B."/>
            <person name="Bloom T."/>
            <person name="Blye J."/>
            <person name="Boguslavskiy L."/>
            <person name="Borowsky M."/>
            <person name="Boukhgalter B."/>
            <person name="Brunache A."/>
            <person name="Butler J."/>
            <person name="Calixte N."/>
            <person name="Calvo S."/>
            <person name="Camarata J."/>
            <person name="Campo K."/>
            <person name="Chang J."/>
            <person name="Cheshatsang Y."/>
            <person name="Citroen M."/>
            <person name="Collymore A."/>
            <person name="Considine T."/>
            <person name="Cook A."/>
            <person name="Cooke P."/>
            <person name="Corum B."/>
            <person name="Cuomo C."/>
            <person name="David R."/>
            <person name="Dawoe T."/>
            <person name="Degray S."/>
            <person name="Dodge S."/>
            <person name="Dooley K."/>
            <person name="Dorje P."/>
            <person name="Dorjee K."/>
            <person name="Dorris L."/>
            <person name="Duffey N."/>
            <person name="Dupes A."/>
            <person name="Elkins T."/>
            <person name="Engels R."/>
            <person name="Erickson J."/>
            <person name="Farina A."/>
            <person name="Faro S."/>
            <person name="Ferreira P."/>
            <person name="Fischer H."/>
            <person name="Fitzgerald M."/>
            <person name="Foley K."/>
            <person name="Gage D."/>
            <person name="Galagan J."/>
            <person name="Gearin G."/>
            <person name="Gnerre S."/>
            <person name="Gnirke A."/>
            <person name="Goyette A."/>
            <person name="Graham J."/>
            <person name="Grandbois E."/>
            <person name="Gyaltsen K."/>
            <person name="Hafez N."/>
            <person name="Hagopian D."/>
            <person name="Hagos B."/>
            <person name="Hall J."/>
            <person name="Hatcher B."/>
            <person name="Heller A."/>
            <person name="Higgins H."/>
            <person name="Honan T."/>
            <person name="Horn A."/>
            <person name="Houde N."/>
            <person name="Hughes L."/>
            <person name="Hulme W."/>
            <person name="Husby E."/>
            <person name="Iliev I."/>
            <person name="Jaffe D."/>
            <person name="Jones C."/>
            <person name="Kamal M."/>
            <person name="Kamat A."/>
            <person name="Kamvysselis M."/>
            <person name="Karlsson E."/>
            <person name="Kells C."/>
            <person name="Kieu A."/>
            <person name="Kisner P."/>
            <person name="Kodira C."/>
            <person name="Kulbokas E."/>
            <person name="Labutti K."/>
            <person name="Lama D."/>
            <person name="Landers T."/>
            <person name="Leger J."/>
            <person name="Levine S."/>
            <person name="Lewis D."/>
            <person name="Lewis T."/>
            <person name="Lindblad-toh K."/>
            <person name="Liu X."/>
            <person name="Lokyitsang T."/>
            <person name="Lokyitsang Y."/>
            <person name="Lucien O."/>
            <person name="Lui A."/>
            <person name="Ma L.J."/>
            <person name="Mabbitt R."/>
            <person name="Macdonald J."/>
            <person name="Maclean C."/>
            <person name="Major J."/>
            <person name="Manning J."/>
            <person name="Marabella R."/>
            <person name="Maru K."/>
            <person name="Matthews C."/>
            <person name="Mauceli E."/>
            <person name="Mccarthy M."/>
            <person name="Mcdonough S."/>
            <person name="Mcghee T."/>
            <person name="Meldrim J."/>
            <person name="Meneus L."/>
            <person name="Mesirov J."/>
            <person name="Mihalev A."/>
            <person name="Mihova T."/>
            <person name="Mikkelsen T."/>
            <person name="Mlenga V."/>
            <person name="Moru K."/>
            <person name="Mozes J."/>
            <person name="Mulrain L."/>
            <person name="Munson G."/>
            <person name="Naylor J."/>
            <person name="Newes C."/>
            <person name="Nguyen C."/>
            <person name="Nguyen N."/>
            <person name="Nguyen T."/>
            <person name="Nicol R."/>
            <person name="Nielsen C."/>
            <person name="Nizzari M."/>
            <person name="Norbu C."/>
            <person name="Norbu N."/>
            <person name="O'donnell P."/>
            <person name="Okoawo O."/>
            <person name="O'leary S."/>
            <person name="Omotosho B."/>
            <person name="O'neill K."/>
            <person name="Osman S."/>
            <person name="Parker S."/>
            <person name="Perrin D."/>
            <person name="Phunkhang P."/>
            <person name="Piqani B."/>
            <person name="Purcell S."/>
            <person name="Rachupka T."/>
            <person name="Ramasamy U."/>
            <person name="Rameau R."/>
            <person name="Ray V."/>
            <person name="Raymond C."/>
            <person name="Retta R."/>
            <person name="Richardson S."/>
            <person name="Rise C."/>
            <person name="Rodriguez J."/>
            <person name="Rogers J."/>
            <person name="Rogov P."/>
            <person name="Rutman M."/>
            <person name="Schupbach R."/>
            <person name="Seaman C."/>
            <person name="Settipalli S."/>
            <person name="Sharpe T."/>
            <person name="Sheridan J."/>
            <person name="Sherpa N."/>
            <person name="Shi J."/>
            <person name="Smirnov S."/>
            <person name="Smith C."/>
            <person name="Sougnez C."/>
            <person name="Spencer B."/>
            <person name="Stalker J."/>
            <person name="Stange-thomann N."/>
            <person name="Stavropoulos S."/>
            <person name="Stetson K."/>
            <person name="Stone C."/>
            <person name="Stone S."/>
            <person name="Stubbs M."/>
            <person name="Talamas J."/>
            <person name="Tchuinga P."/>
            <person name="Tenzing P."/>
            <person name="Tesfaye S."/>
            <person name="Theodore J."/>
            <person name="Thoulutsang Y."/>
            <person name="Topham K."/>
            <person name="Towey S."/>
            <person name="Tsamla T."/>
            <person name="Tsomo N."/>
            <person name="Vallee D."/>
            <person name="Vassiliev H."/>
            <person name="Venkataraman V."/>
            <person name="Vinson J."/>
            <person name="Vo A."/>
            <person name="Wade C."/>
            <person name="Wang S."/>
            <person name="Wangchuk T."/>
            <person name="Wangdi T."/>
            <person name="Whittaker C."/>
            <person name="Wilkinson J."/>
            <person name="Wu Y."/>
            <person name="Wyman D."/>
            <person name="Yadav S."/>
            <person name="Yang S."/>
            <person name="Yang X."/>
            <person name="Yeager S."/>
            <person name="Yee E."/>
            <person name="Young G."/>
            <person name="Zainoun J."/>
            <person name="Zembeck L."/>
            <person name="Zimmer A."/>
            <person name="Zody M."/>
            <person name="Lander E."/>
        </authorList>
    </citation>
    <scope>NUCLEOTIDE SEQUENCE [LARGE SCALE GENOMIC DNA]</scope>
</reference>
<name>H2Z4Z5_CIOSA</name>
<dbReference type="GO" id="GO:0005634">
    <property type="term" value="C:nucleus"/>
    <property type="evidence" value="ECO:0007669"/>
    <property type="project" value="UniProtKB-SubCell"/>
</dbReference>
<feature type="compositionally biased region" description="Low complexity" evidence="6">
    <location>
        <begin position="440"/>
        <end position="452"/>
    </location>
</feature>
<evidence type="ECO:0000256" key="4">
    <source>
        <dbReference type="ARBA" id="ARBA00023858"/>
    </source>
</evidence>
<evidence type="ECO:0000313" key="8">
    <source>
        <dbReference type="Ensembl" id="ENSCSAVP00000012657.1"/>
    </source>
</evidence>
<dbReference type="Ensembl" id="ENSCSAVT00000012802.1">
    <property type="protein sequence ID" value="ENSCSAVP00000012657.1"/>
    <property type="gene ID" value="ENSCSAVG00000007427.1"/>
</dbReference>
<keyword evidence="3" id="KW-0539">Nucleus</keyword>
<dbReference type="HOGENOM" id="CLU_047717_0_0_1"/>
<feature type="compositionally biased region" description="Basic and acidic residues" evidence="6">
    <location>
        <begin position="164"/>
        <end position="173"/>
    </location>
</feature>
<dbReference type="STRING" id="51511.ENSCSAVP00000012657"/>
<dbReference type="eggNOG" id="KOG2043">
    <property type="taxonomic scope" value="Eukaryota"/>
</dbReference>
<feature type="compositionally biased region" description="Polar residues" evidence="6">
    <location>
        <begin position="112"/>
        <end position="121"/>
    </location>
</feature>
<dbReference type="AlphaFoldDB" id="H2Z4Z5"/>
<dbReference type="SMART" id="SM00292">
    <property type="entry name" value="BRCT"/>
    <property type="match status" value="2"/>
</dbReference>
<dbReference type="PANTHER" id="PTHR23196">
    <property type="entry name" value="PAX TRANSCRIPTION ACTIVATION DOMAIN INTERACTING PROTEIN"/>
    <property type="match status" value="1"/>
</dbReference>
<feature type="compositionally biased region" description="Polar residues" evidence="6">
    <location>
        <begin position="44"/>
        <end position="88"/>
    </location>
</feature>
<dbReference type="InterPro" id="IPR036420">
    <property type="entry name" value="BRCT_dom_sf"/>
</dbReference>
<dbReference type="CDD" id="cd18432">
    <property type="entry name" value="BRCT_PAXIP1_rpt6_like"/>
    <property type="match status" value="1"/>
</dbReference>
<dbReference type="GO" id="GO:0006974">
    <property type="term" value="P:DNA damage response"/>
    <property type="evidence" value="ECO:0007669"/>
    <property type="project" value="UniProtKB-KW"/>
</dbReference>
<evidence type="ECO:0000256" key="1">
    <source>
        <dbReference type="ARBA" id="ARBA00004123"/>
    </source>
</evidence>
<sequence>METENQTLTTEPTTANISTTSTAETENLLSTKSTRRRKPRKTSESNAKQQKSKNISGNRKNKSTELNISTNESKTMSTRSKDVGNSCTVARKETTRRKKIKLEKEQMEIGNTGLNDLTNSEPKTKTRRTRKKQISVKQEVQTNDDVVINIAQPELPASNNSEDFETKKERNLEMKPSSHQSLKYETRKKRKQPTAPPGEPHVYSPAKRIKSEIKSAQLALRPRRVKPKIMFTGVVDELGEKIVKDLGGHMTDDVQECTHLITDKIRRTVKFLCALVRGAFILNQDWLRESKMQMRFLPEEDYELTDDNNASTNSSISSISSTSNHSLEDQFNFNLHQSLQKSRSQSLPLFHNLRIHATKSVLPPPEQMYSIIGCGGGQVIKKMPRSFDDDVIIVASEADSKICANALKVGAKIVSSEFILTGILRQKLEPDNFRLFQDNSTSSKATSSTTRSARVRKARK</sequence>
<evidence type="ECO:0000256" key="3">
    <source>
        <dbReference type="ARBA" id="ARBA00023242"/>
    </source>
</evidence>
<dbReference type="PROSITE" id="PS50172">
    <property type="entry name" value="BRCT"/>
    <property type="match status" value="1"/>
</dbReference>
<feature type="region of interest" description="Disordered" evidence="6">
    <location>
        <begin position="1"/>
        <end position="207"/>
    </location>
</feature>
<evidence type="ECO:0000256" key="5">
    <source>
        <dbReference type="ARBA" id="ARBA00030146"/>
    </source>
</evidence>
<dbReference type="SUPFAM" id="SSF52113">
    <property type="entry name" value="BRCT domain"/>
    <property type="match status" value="2"/>
</dbReference>
<dbReference type="InterPro" id="IPR001357">
    <property type="entry name" value="BRCT_dom"/>
</dbReference>
<dbReference type="Pfam" id="PF16589">
    <property type="entry name" value="BRCT_2"/>
    <property type="match status" value="1"/>
</dbReference>
<proteinExistence type="predicted"/>
<evidence type="ECO:0000259" key="7">
    <source>
        <dbReference type="PROSITE" id="PS50172"/>
    </source>
</evidence>
<keyword evidence="2" id="KW-0227">DNA damage</keyword>
<organism evidence="8 9">
    <name type="scientific">Ciona savignyi</name>
    <name type="common">Pacific transparent sea squirt</name>
    <dbReference type="NCBI Taxonomy" id="51511"/>
    <lineage>
        <taxon>Eukaryota</taxon>
        <taxon>Metazoa</taxon>
        <taxon>Chordata</taxon>
        <taxon>Tunicata</taxon>
        <taxon>Ascidiacea</taxon>
        <taxon>Phlebobranchia</taxon>
        <taxon>Cionidae</taxon>
        <taxon>Ciona</taxon>
    </lineage>
</organism>
<dbReference type="Proteomes" id="UP000007875">
    <property type="component" value="Unassembled WGS sequence"/>
</dbReference>
<dbReference type="GeneTree" id="ENSGT00940000161757"/>
<comment type="subcellular location">
    <subcellularLocation>
        <location evidence="1">Nucleus</location>
    </subcellularLocation>
</comment>
<dbReference type="PANTHER" id="PTHR23196:SF1">
    <property type="entry name" value="PAX-INTERACTING PROTEIN 1"/>
    <property type="match status" value="1"/>
</dbReference>
<dbReference type="InParanoid" id="H2Z4Z5"/>
<reference evidence="8" key="3">
    <citation type="submission" date="2025-09" db="UniProtKB">
        <authorList>
            <consortium name="Ensembl"/>
        </authorList>
    </citation>
    <scope>IDENTIFICATION</scope>
</reference>
<feature type="compositionally biased region" description="Basic residues" evidence="6">
    <location>
        <begin position="125"/>
        <end position="134"/>
    </location>
</feature>
<feature type="compositionally biased region" description="Polar residues" evidence="6">
    <location>
        <begin position="135"/>
        <end position="144"/>
    </location>
</feature>
<feature type="domain" description="BRCT" evidence="7">
    <location>
        <begin position="226"/>
        <end position="304"/>
    </location>
</feature>
<dbReference type="InterPro" id="IPR051579">
    <property type="entry name" value="DDR_Transcriptional_Reg"/>
</dbReference>
<feature type="compositionally biased region" description="Polar residues" evidence="6">
    <location>
        <begin position="15"/>
        <end position="29"/>
    </location>
</feature>
<evidence type="ECO:0000256" key="6">
    <source>
        <dbReference type="SAM" id="MobiDB-lite"/>
    </source>
</evidence>
<evidence type="ECO:0000256" key="2">
    <source>
        <dbReference type="ARBA" id="ARBA00022763"/>
    </source>
</evidence>
<dbReference type="Pfam" id="PF16770">
    <property type="entry name" value="RTT107_BRCT_5"/>
    <property type="match status" value="1"/>
</dbReference>
<protein>
    <recommendedName>
        <fullName evidence="4">PAX-interacting protein 1</fullName>
    </recommendedName>
    <alternativeName>
        <fullName evidence="5">PAX transactivation activation domain-interacting protein</fullName>
    </alternativeName>
</protein>
<evidence type="ECO:0000313" key="9">
    <source>
        <dbReference type="Proteomes" id="UP000007875"/>
    </source>
</evidence>
<feature type="region of interest" description="Disordered" evidence="6">
    <location>
        <begin position="439"/>
        <end position="460"/>
    </location>
</feature>
<dbReference type="CDD" id="cd17744">
    <property type="entry name" value="BRCT_MDC1_rpt1"/>
    <property type="match status" value="1"/>
</dbReference>
<reference evidence="8" key="2">
    <citation type="submission" date="2025-08" db="UniProtKB">
        <authorList>
            <consortium name="Ensembl"/>
        </authorList>
    </citation>
    <scope>IDENTIFICATION</scope>
</reference>
<dbReference type="Gene3D" id="3.40.50.10190">
    <property type="entry name" value="BRCT domain"/>
    <property type="match status" value="2"/>
</dbReference>
<keyword evidence="9" id="KW-1185">Reference proteome</keyword>
<feature type="compositionally biased region" description="Low complexity" evidence="6">
    <location>
        <begin position="1"/>
        <end position="14"/>
    </location>
</feature>
<accession>H2Z4Z5</accession>